<evidence type="ECO:0000313" key="2">
    <source>
        <dbReference type="EMBL" id="KAF6027340.1"/>
    </source>
</evidence>
<accession>A0A7J7JM32</accession>
<evidence type="ECO:0000313" key="3">
    <source>
        <dbReference type="Proteomes" id="UP000593567"/>
    </source>
</evidence>
<keyword evidence="1" id="KW-0472">Membrane</keyword>
<keyword evidence="1" id="KW-0812">Transmembrane</keyword>
<name>A0A7J7JM32_BUGNE</name>
<sequence length="79" mass="9198">MKRKRVPAIDNSKEPIRKLFMSHTQSAISYFDLVSRRRMEIPTSNGLYARHIIFVICWLDSTSLSGSLIINSLLFSFEY</sequence>
<reference evidence="2" key="1">
    <citation type="submission" date="2020-06" db="EMBL/GenBank/DDBJ databases">
        <title>Draft genome of Bugula neritina, a colonial animal packing powerful symbionts and potential medicines.</title>
        <authorList>
            <person name="Rayko M."/>
        </authorList>
    </citation>
    <scope>NUCLEOTIDE SEQUENCE [LARGE SCALE GENOMIC DNA]</scope>
    <source>
        <strain evidence="2">Kwan_BN1</strain>
    </source>
</reference>
<gene>
    <name evidence="2" type="ORF">EB796_014346</name>
</gene>
<dbReference type="EMBL" id="VXIV02002106">
    <property type="protein sequence ID" value="KAF6027340.1"/>
    <property type="molecule type" value="Genomic_DNA"/>
</dbReference>
<comment type="caution">
    <text evidence="2">The sequence shown here is derived from an EMBL/GenBank/DDBJ whole genome shotgun (WGS) entry which is preliminary data.</text>
</comment>
<proteinExistence type="predicted"/>
<evidence type="ECO:0000256" key="1">
    <source>
        <dbReference type="SAM" id="Phobius"/>
    </source>
</evidence>
<organism evidence="2 3">
    <name type="scientific">Bugula neritina</name>
    <name type="common">Brown bryozoan</name>
    <name type="synonym">Sertularia neritina</name>
    <dbReference type="NCBI Taxonomy" id="10212"/>
    <lineage>
        <taxon>Eukaryota</taxon>
        <taxon>Metazoa</taxon>
        <taxon>Spiralia</taxon>
        <taxon>Lophotrochozoa</taxon>
        <taxon>Bryozoa</taxon>
        <taxon>Gymnolaemata</taxon>
        <taxon>Cheilostomatida</taxon>
        <taxon>Flustrina</taxon>
        <taxon>Buguloidea</taxon>
        <taxon>Bugulidae</taxon>
        <taxon>Bugula</taxon>
    </lineage>
</organism>
<keyword evidence="1" id="KW-1133">Transmembrane helix</keyword>
<keyword evidence="3" id="KW-1185">Reference proteome</keyword>
<protein>
    <submittedName>
        <fullName evidence="2">Uncharacterized protein</fullName>
    </submittedName>
</protein>
<feature type="transmembrane region" description="Helical" evidence="1">
    <location>
        <begin position="47"/>
        <end position="70"/>
    </location>
</feature>
<dbReference type="Proteomes" id="UP000593567">
    <property type="component" value="Unassembled WGS sequence"/>
</dbReference>
<dbReference type="AlphaFoldDB" id="A0A7J7JM32"/>